<dbReference type="PIRSF" id="PIRSF001619">
    <property type="entry name" value="Biotin_synth"/>
    <property type="match status" value="1"/>
</dbReference>
<evidence type="ECO:0000256" key="6">
    <source>
        <dbReference type="ARBA" id="ARBA00022691"/>
    </source>
</evidence>
<protein>
    <recommendedName>
        <fullName evidence="3 13">Biotin synthase</fullName>
        <ecNumber evidence="3 13">2.8.1.6</ecNumber>
    </recommendedName>
</protein>
<dbReference type="InterPro" id="IPR013785">
    <property type="entry name" value="Aldolase_TIM"/>
</dbReference>
<feature type="binding site" evidence="13">
    <location>
        <position position="137"/>
    </location>
    <ligand>
        <name>[2Fe-2S] cluster</name>
        <dbReference type="ChEBI" id="CHEBI:190135"/>
    </ligand>
</feature>
<keyword evidence="6 13" id="KW-0949">S-adenosyl-L-methionine</keyword>
<dbReference type="SFLD" id="SFLDG01278">
    <property type="entry name" value="biotin_synthase_like"/>
    <property type="match status" value="1"/>
</dbReference>
<keyword evidence="16" id="KW-1185">Reference proteome</keyword>
<feature type="binding site" evidence="13">
    <location>
        <position position="61"/>
    </location>
    <ligand>
        <name>[4Fe-4S] cluster</name>
        <dbReference type="ChEBI" id="CHEBI:49883"/>
        <note>4Fe-4S-S-AdoMet</note>
    </ligand>
</feature>
<dbReference type="HAMAP" id="MF_01694">
    <property type="entry name" value="BioB"/>
    <property type="match status" value="1"/>
</dbReference>
<accession>A0ABR7MS67</accession>
<dbReference type="SMART" id="SM00729">
    <property type="entry name" value="Elp3"/>
    <property type="match status" value="1"/>
</dbReference>
<dbReference type="PANTHER" id="PTHR22976:SF2">
    <property type="entry name" value="BIOTIN SYNTHASE, MITOCHONDRIAL"/>
    <property type="match status" value="1"/>
</dbReference>
<evidence type="ECO:0000256" key="12">
    <source>
        <dbReference type="ARBA" id="ARBA00051157"/>
    </source>
</evidence>
<dbReference type="InterPro" id="IPR058240">
    <property type="entry name" value="rSAM_sf"/>
</dbReference>
<dbReference type="SFLD" id="SFLDS00029">
    <property type="entry name" value="Radical_SAM"/>
    <property type="match status" value="1"/>
</dbReference>
<proteinExistence type="inferred from homology"/>
<feature type="binding site" evidence="13">
    <location>
        <position position="68"/>
    </location>
    <ligand>
        <name>[4Fe-4S] cluster</name>
        <dbReference type="ChEBI" id="CHEBI:49883"/>
        <note>4Fe-4S-S-AdoMet</note>
    </ligand>
</feature>
<comment type="caution">
    <text evidence="13">Lacks conserved residue(s) required for the propagation of feature annotation.</text>
</comment>
<keyword evidence="7 13" id="KW-0001">2Fe-2S</keyword>
<comment type="cofactor">
    <cofactor evidence="13">
        <name>[4Fe-4S] cluster</name>
        <dbReference type="ChEBI" id="CHEBI:49883"/>
    </cofactor>
    <text evidence="13">Binds 1 [4Fe-4S] cluster. The cluster is coordinated with 3 cysteines and an exchangeable S-adenosyl-L-methionine.</text>
</comment>
<evidence type="ECO:0000256" key="1">
    <source>
        <dbReference type="ARBA" id="ARBA00004942"/>
    </source>
</evidence>
<evidence type="ECO:0000259" key="14">
    <source>
        <dbReference type="PROSITE" id="PS51918"/>
    </source>
</evidence>
<evidence type="ECO:0000313" key="15">
    <source>
        <dbReference type="EMBL" id="MBC8556647.1"/>
    </source>
</evidence>
<dbReference type="Pfam" id="PF06968">
    <property type="entry name" value="BATS"/>
    <property type="match status" value="1"/>
</dbReference>
<dbReference type="PANTHER" id="PTHR22976">
    <property type="entry name" value="BIOTIN SYNTHASE"/>
    <property type="match status" value="1"/>
</dbReference>
<evidence type="ECO:0000256" key="7">
    <source>
        <dbReference type="ARBA" id="ARBA00022714"/>
    </source>
</evidence>
<feature type="domain" description="Radical SAM core" evidence="14">
    <location>
        <begin position="43"/>
        <end position="272"/>
    </location>
</feature>
<comment type="similarity">
    <text evidence="2 13">Belongs to the radical SAM superfamily. Biotin synthase family.</text>
</comment>
<comment type="cofactor">
    <cofactor evidence="13">
        <name>[2Fe-2S] cluster</name>
        <dbReference type="ChEBI" id="CHEBI:190135"/>
    </cofactor>
    <text evidence="13">Binds 1 [2Fe-2S] cluster. The cluster is coordinated with 3 cysteines and 1 arginine.</text>
</comment>
<name>A0ABR7MS67_9FIRM</name>
<dbReference type="InterPro" id="IPR024177">
    <property type="entry name" value="Biotin_synthase"/>
</dbReference>
<feature type="binding site" evidence="13">
    <location>
        <position position="267"/>
    </location>
    <ligand>
        <name>[2Fe-2S] cluster</name>
        <dbReference type="ChEBI" id="CHEBI:190135"/>
    </ligand>
</feature>
<comment type="subunit">
    <text evidence="13">Homodimer.</text>
</comment>
<dbReference type="SMART" id="SM00876">
    <property type="entry name" value="BATS"/>
    <property type="match status" value="1"/>
</dbReference>
<comment type="catalytic activity">
    <reaction evidence="12 13">
        <text>(4R,5S)-dethiobiotin + (sulfur carrier)-SH + 2 reduced [2Fe-2S]-[ferredoxin] + 2 S-adenosyl-L-methionine = (sulfur carrier)-H + biotin + 2 5'-deoxyadenosine + 2 L-methionine + 2 oxidized [2Fe-2S]-[ferredoxin]</text>
        <dbReference type="Rhea" id="RHEA:22060"/>
        <dbReference type="Rhea" id="RHEA-COMP:10000"/>
        <dbReference type="Rhea" id="RHEA-COMP:10001"/>
        <dbReference type="Rhea" id="RHEA-COMP:14737"/>
        <dbReference type="Rhea" id="RHEA-COMP:14739"/>
        <dbReference type="ChEBI" id="CHEBI:17319"/>
        <dbReference type="ChEBI" id="CHEBI:29917"/>
        <dbReference type="ChEBI" id="CHEBI:33737"/>
        <dbReference type="ChEBI" id="CHEBI:33738"/>
        <dbReference type="ChEBI" id="CHEBI:57586"/>
        <dbReference type="ChEBI" id="CHEBI:57844"/>
        <dbReference type="ChEBI" id="CHEBI:59789"/>
        <dbReference type="ChEBI" id="CHEBI:64428"/>
        <dbReference type="ChEBI" id="CHEBI:149473"/>
        <dbReference type="EC" id="2.8.1.6"/>
    </reaction>
</comment>
<evidence type="ECO:0000256" key="3">
    <source>
        <dbReference type="ARBA" id="ARBA00012236"/>
    </source>
</evidence>
<comment type="caution">
    <text evidence="15">The sequence shown here is derived from an EMBL/GenBank/DDBJ whole genome shotgun (WGS) entry which is preliminary data.</text>
</comment>
<evidence type="ECO:0000313" key="16">
    <source>
        <dbReference type="Proteomes" id="UP000637513"/>
    </source>
</evidence>
<dbReference type="CDD" id="cd01335">
    <property type="entry name" value="Radical_SAM"/>
    <property type="match status" value="1"/>
</dbReference>
<dbReference type="InterPro" id="IPR002684">
    <property type="entry name" value="Biotin_synth/BioAB"/>
</dbReference>
<dbReference type="SFLD" id="SFLDG01060">
    <property type="entry name" value="BATS_domain_containing"/>
    <property type="match status" value="1"/>
</dbReference>
<comment type="function">
    <text evidence="13">Catalyzes the conversion of dethiobiotin (DTB) to biotin by the insertion of a sulfur atom into dethiobiotin via a radical-based mechanism.</text>
</comment>
<evidence type="ECO:0000256" key="5">
    <source>
        <dbReference type="ARBA" id="ARBA00022679"/>
    </source>
</evidence>
<keyword evidence="4 13" id="KW-0004">4Fe-4S</keyword>
<dbReference type="PROSITE" id="PS51918">
    <property type="entry name" value="RADICAL_SAM"/>
    <property type="match status" value="1"/>
</dbReference>
<dbReference type="EMBL" id="JACRSW010000009">
    <property type="protein sequence ID" value="MBC8556647.1"/>
    <property type="molecule type" value="Genomic_DNA"/>
</dbReference>
<dbReference type="Pfam" id="PF04055">
    <property type="entry name" value="Radical_SAM"/>
    <property type="match status" value="1"/>
</dbReference>
<evidence type="ECO:0000256" key="13">
    <source>
        <dbReference type="HAMAP-Rule" id="MF_01694"/>
    </source>
</evidence>
<dbReference type="SUPFAM" id="SSF102114">
    <property type="entry name" value="Radical SAM enzymes"/>
    <property type="match status" value="1"/>
</dbReference>
<organism evidence="15 16">
    <name type="scientific">Jutongia hominis</name>
    <dbReference type="NCBI Taxonomy" id="2763664"/>
    <lineage>
        <taxon>Bacteria</taxon>
        <taxon>Bacillati</taxon>
        <taxon>Bacillota</taxon>
        <taxon>Clostridia</taxon>
        <taxon>Lachnospirales</taxon>
        <taxon>Lachnospiraceae</taxon>
        <taxon>Jutongia</taxon>
    </lineage>
</organism>
<keyword evidence="5 13" id="KW-0808">Transferase</keyword>
<feature type="binding site" evidence="13">
    <location>
        <position position="197"/>
    </location>
    <ligand>
        <name>[2Fe-2S] cluster</name>
        <dbReference type="ChEBI" id="CHEBI:190135"/>
    </ligand>
</feature>
<evidence type="ECO:0000256" key="10">
    <source>
        <dbReference type="ARBA" id="ARBA00023004"/>
    </source>
</evidence>
<keyword evidence="8 13" id="KW-0479">Metal-binding</keyword>
<dbReference type="EC" id="2.8.1.6" evidence="3 13"/>
<keyword evidence="11 13" id="KW-0411">Iron-sulfur</keyword>
<evidence type="ECO:0000256" key="4">
    <source>
        <dbReference type="ARBA" id="ARBA00022485"/>
    </source>
</evidence>
<keyword evidence="10 13" id="KW-0408">Iron</keyword>
<reference evidence="15 16" key="1">
    <citation type="submission" date="2020-08" db="EMBL/GenBank/DDBJ databases">
        <title>Genome public.</title>
        <authorList>
            <person name="Liu C."/>
            <person name="Sun Q."/>
        </authorList>
    </citation>
    <scope>NUCLEOTIDE SEQUENCE [LARGE SCALE GENOMIC DNA]</scope>
    <source>
        <strain evidence="15 16">BX3</strain>
    </source>
</reference>
<dbReference type="RefSeq" id="WP_022141779.1">
    <property type="nucleotide sequence ID" value="NZ_JACRSW010000009.1"/>
</dbReference>
<keyword evidence="9 13" id="KW-0093">Biotin biosynthesis</keyword>
<evidence type="ECO:0000256" key="2">
    <source>
        <dbReference type="ARBA" id="ARBA00010765"/>
    </source>
</evidence>
<dbReference type="GO" id="GO:0004076">
    <property type="term" value="F:biotin synthase activity"/>
    <property type="evidence" value="ECO:0007669"/>
    <property type="project" value="UniProtKB-EC"/>
</dbReference>
<evidence type="ECO:0000256" key="8">
    <source>
        <dbReference type="ARBA" id="ARBA00022723"/>
    </source>
</evidence>
<evidence type="ECO:0000256" key="9">
    <source>
        <dbReference type="ARBA" id="ARBA00022756"/>
    </source>
</evidence>
<sequence>MTVQELKEKVFAGEDITKEEALFLLNADLEEISKAADEIRKKYCGNGFDICSIINGKSGHCSEDCKFCAQAGCYQTGQECYPLVSTDTIMEGAKKNAKEGALRFAVVTSGKRLSEEEIDRVCQSLSEVHKEVPIELCASFGLLEEKDFIKLKEAGVTRVHNNLESSRSYFEKMCSTHTYDEKIKTIKAAQKVGLSVCSGGLMGIGESDEDRVDMAMTLRELGITSVPVNMLSPIKGTPLGEQKCLTEDDMRRIVAVYRFILPKASIRLAGGRGLMEHYGMTCFTAGSNATITGTLLTTAGVTSKEDMETIKSLGYEPRLWND</sequence>
<dbReference type="InterPro" id="IPR007197">
    <property type="entry name" value="rSAM"/>
</dbReference>
<dbReference type="InterPro" id="IPR010722">
    <property type="entry name" value="BATS_dom"/>
</dbReference>
<feature type="binding site" evidence="13">
    <location>
        <position position="65"/>
    </location>
    <ligand>
        <name>[4Fe-4S] cluster</name>
        <dbReference type="ChEBI" id="CHEBI:49883"/>
        <note>4Fe-4S-S-AdoMet</note>
    </ligand>
</feature>
<dbReference type="Gene3D" id="3.20.20.70">
    <property type="entry name" value="Aldolase class I"/>
    <property type="match status" value="1"/>
</dbReference>
<dbReference type="NCBIfam" id="TIGR00433">
    <property type="entry name" value="bioB"/>
    <property type="match status" value="1"/>
</dbReference>
<dbReference type="Proteomes" id="UP000637513">
    <property type="component" value="Unassembled WGS sequence"/>
</dbReference>
<gene>
    <name evidence="13 15" type="primary">bioB</name>
    <name evidence="15" type="ORF">H8700_02830</name>
</gene>
<comment type="pathway">
    <text evidence="1 13">Cofactor biosynthesis; biotin biosynthesis; biotin from 7,8-diaminononanoate: step 2/2.</text>
</comment>
<evidence type="ECO:0000256" key="11">
    <source>
        <dbReference type="ARBA" id="ARBA00023014"/>
    </source>
</evidence>
<dbReference type="InterPro" id="IPR006638">
    <property type="entry name" value="Elp3/MiaA/NifB-like_rSAM"/>
</dbReference>